<proteinExistence type="inferred from homology"/>
<dbReference type="Proteomes" id="UP000320679">
    <property type="component" value="Unassembled WGS sequence"/>
</dbReference>
<dbReference type="Pfam" id="PF22977">
    <property type="entry name" value="WHD"/>
    <property type="match status" value="1"/>
</dbReference>
<dbReference type="PANTHER" id="PTHR23073">
    <property type="entry name" value="26S PROTEASOME REGULATORY SUBUNIT"/>
    <property type="match status" value="1"/>
</dbReference>
<gene>
    <name evidence="5" type="ORF">E3J59_02765</name>
</gene>
<evidence type="ECO:0000313" key="5">
    <source>
        <dbReference type="EMBL" id="TET46798.1"/>
    </source>
</evidence>
<feature type="domain" description="AAA+ ATPase" evidence="4">
    <location>
        <begin position="509"/>
        <end position="643"/>
    </location>
</feature>
<name>A0A523UW89_UNCAE</name>
<organism evidence="5 6">
    <name type="scientific">Aerophobetes bacterium</name>
    <dbReference type="NCBI Taxonomy" id="2030807"/>
    <lineage>
        <taxon>Bacteria</taxon>
        <taxon>Candidatus Aerophobota</taxon>
    </lineage>
</organism>
<evidence type="ECO:0000313" key="6">
    <source>
        <dbReference type="Proteomes" id="UP000320679"/>
    </source>
</evidence>
<sequence length="730" mass="84406">MSTLAYEDYHQHLQDELKRLILLLRLAVLRLRKTNFNEYKGLLISQEEISEIFNSSDKDKESDKPEVQKLTDYIDKLQTQISERAAASLKKGLFLPFYQLGFLFHLTPFELDTILICLGLELDLKYEKLYAYLQDDVTKKSPTVGLVLKLLCSSWKEKLGARRFFSPEAPLFRYSLLEFLDNQEEKQKSILAKFLKVDQRIVNFVLGFNQLDSRINSFTRIIQPRISWQDIIFPVKLKKRLSSVTKKYLSGQKKPGEKLIYHFFGPYGAGKKSVAQALCQELNLPLVIIDIKKMLCEELVFKKTLQLAFREAILQGAAIYLDHFDHLSEDEKEEVSYQNAIIELIEEYSGLTFLASEKFYQFPEIFKKHLLMNIEFPKPSYKERRTLWQKSLNIEKGSPRDIDLLAIANKFQFTGGQIQDAVAGARNIALIQGRDNGQITMDELYQSSRAESNQKLSSMALKIIPKYSWQDFILPSDKLQQLKEICSCVKYRHIVYDKWGFSRRLSRSKGLNILFAGPSGTGKTMAAEIIAGELNIDLYKIDLSTVVSKYIGETEKNLSQIFKEAETSNAILFFDEADALFGKRSEVHDSHDRYANIEIAYLLQKMEEYDGMTILATNLSKNIDEAFLRRMHFSVEFPFPNKEYRRQIWQVTFPEETPRSEDIDLEFLAKRFNIAGGNIRNIILSGAFLGAEDGQVIKMEHLIRATKREFQKMGKLCVESDFGKYYDLAK</sequence>
<dbReference type="EMBL" id="SOJK01000114">
    <property type="protein sequence ID" value="TET46798.1"/>
    <property type="molecule type" value="Genomic_DNA"/>
</dbReference>
<dbReference type="SUPFAM" id="SSF52540">
    <property type="entry name" value="P-loop containing nucleoside triphosphate hydrolases"/>
    <property type="match status" value="2"/>
</dbReference>
<comment type="caution">
    <text evidence="5">The sequence shown here is derived from an EMBL/GenBank/DDBJ whole genome shotgun (WGS) entry which is preliminary data.</text>
</comment>
<feature type="domain" description="AAA+ ATPase" evidence="4">
    <location>
        <begin position="257"/>
        <end position="434"/>
    </location>
</feature>
<dbReference type="GO" id="GO:0005524">
    <property type="term" value="F:ATP binding"/>
    <property type="evidence" value="ECO:0007669"/>
    <property type="project" value="UniProtKB-KW"/>
</dbReference>
<dbReference type="Pfam" id="PF00004">
    <property type="entry name" value="AAA"/>
    <property type="match status" value="2"/>
</dbReference>
<dbReference type="AlphaFoldDB" id="A0A523UW89"/>
<evidence type="ECO:0000256" key="3">
    <source>
        <dbReference type="ARBA" id="ARBA00022840"/>
    </source>
</evidence>
<evidence type="ECO:0000256" key="1">
    <source>
        <dbReference type="ARBA" id="ARBA00006914"/>
    </source>
</evidence>
<dbReference type="InterPro" id="IPR050221">
    <property type="entry name" value="26S_Proteasome_ATPase"/>
</dbReference>
<dbReference type="GO" id="GO:0016887">
    <property type="term" value="F:ATP hydrolysis activity"/>
    <property type="evidence" value="ECO:0007669"/>
    <property type="project" value="InterPro"/>
</dbReference>
<dbReference type="InterPro" id="IPR003593">
    <property type="entry name" value="AAA+_ATPase"/>
</dbReference>
<comment type="similarity">
    <text evidence="1">Belongs to the AAA ATPase family.</text>
</comment>
<evidence type="ECO:0000256" key="2">
    <source>
        <dbReference type="ARBA" id="ARBA00022741"/>
    </source>
</evidence>
<accession>A0A523UW89</accession>
<reference evidence="5 6" key="1">
    <citation type="submission" date="2019-03" db="EMBL/GenBank/DDBJ databases">
        <title>Metabolic potential of uncultured bacteria and archaea associated with petroleum seepage in deep-sea sediments.</title>
        <authorList>
            <person name="Dong X."/>
            <person name="Hubert C."/>
        </authorList>
    </citation>
    <scope>NUCLEOTIDE SEQUENCE [LARGE SCALE GENOMIC DNA]</scope>
    <source>
        <strain evidence="5">E29_bin78</strain>
    </source>
</reference>
<keyword evidence="3" id="KW-0067">ATP-binding</keyword>
<dbReference type="InterPro" id="IPR027417">
    <property type="entry name" value="P-loop_NTPase"/>
</dbReference>
<keyword evidence="2" id="KW-0547">Nucleotide-binding</keyword>
<protein>
    <submittedName>
        <fullName evidence="5">AAA family ATPase</fullName>
    </submittedName>
</protein>
<dbReference type="SMART" id="SM00382">
    <property type="entry name" value="AAA"/>
    <property type="match status" value="2"/>
</dbReference>
<dbReference type="InterPro" id="IPR054472">
    <property type="entry name" value="WHD"/>
</dbReference>
<dbReference type="InterPro" id="IPR003959">
    <property type="entry name" value="ATPase_AAA_core"/>
</dbReference>
<dbReference type="Gene3D" id="3.40.50.300">
    <property type="entry name" value="P-loop containing nucleotide triphosphate hydrolases"/>
    <property type="match status" value="2"/>
</dbReference>
<evidence type="ECO:0000259" key="4">
    <source>
        <dbReference type="SMART" id="SM00382"/>
    </source>
</evidence>
<dbReference type="CDD" id="cd19481">
    <property type="entry name" value="RecA-like_protease"/>
    <property type="match status" value="1"/>
</dbReference>